<feature type="non-terminal residue" evidence="1">
    <location>
        <position position="148"/>
    </location>
</feature>
<organism evidence="1 2">
    <name type="scientific">Scytalidium lignicola</name>
    <name type="common">Hyphomycete</name>
    <dbReference type="NCBI Taxonomy" id="5539"/>
    <lineage>
        <taxon>Eukaryota</taxon>
        <taxon>Fungi</taxon>
        <taxon>Dikarya</taxon>
        <taxon>Ascomycota</taxon>
        <taxon>Pezizomycotina</taxon>
        <taxon>Leotiomycetes</taxon>
        <taxon>Leotiomycetes incertae sedis</taxon>
        <taxon>Scytalidium</taxon>
    </lineage>
</organism>
<dbReference type="EMBL" id="NCSJ02000497">
    <property type="protein sequence ID" value="RFU24147.1"/>
    <property type="molecule type" value="Genomic_DNA"/>
</dbReference>
<feature type="non-terminal residue" evidence="1">
    <location>
        <position position="1"/>
    </location>
</feature>
<name>A0A3E2GSY2_SCYLI</name>
<evidence type="ECO:0000313" key="2">
    <source>
        <dbReference type="Proteomes" id="UP000258309"/>
    </source>
</evidence>
<dbReference type="Proteomes" id="UP000258309">
    <property type="component" value="Unassembled WGS sequence"/>
</dbReference>
<accession>A0A3E2GSY2</accession>
<comment type="caution">
    <text evidence="1">The sequence shown here is derived from an EMBL/GenBank/DDBJ whole genome shotgun (WGS) entry which is preliminary data.</text>
</comment>
<gene>
    <name evidence="1" type="ORF">B7463_g12189</name>
</gene>
<dbReference type="AlphaFoldDB" id="A0A3E2GSY2"/>
<proteinExistence type="predicted"/>
<reference evidence="1 2" key="1">
    <citation type="submission" date="2018-05" db="EMBL/GenBank/DDBJ databases">
        <title>Draft genome sequence of Scytalidium lignicola DSM 105466, a ubiquitous saprotrophic fungus.</title>
        <authorList>
            <person name="Buettner E."/>
            <person name="Gebauer A.M."/>
            <person name="Hofrichter M."/>
            <person name="Liers C."/>
            <person name="Kellner H."/>
        </authorList>
    </citation>
    <scope>NUCLEOTIDE SEQUENCE [LARGE SCALE GENOMIC DNA]</scope>
    <source>
        <strain evidence="1 2">DSM 105466</strain>
    </source>
</reference>
<sequence>MPRTPVPTDKQRADVEAAFQAVIDAIEEHEAWTPPNPHKTLFYVWDFANRSKYMISEYENIKDGKPLQHPEQFRPAPGKGEQAAAKVFADSCARTMMVQTLVNDKSGKTAMMTGQSGAPVEFTQKIKDAVDNLMKIIPGDILMAGFFS</sequence>
<dbReference type="OMA" id="EPVQHPE"/>
<keyword evidence="2" id="KW-1185">Reference proteome</keyword>
<evidence type="ECO:0000313" key="1">
    <source>
        <dbReference type="EMBL" id="RFU24147.1"/>
    </source>
</evidence>
<dbReference type="OrthoDB" id="5282002at2759"/>
<protein>
    <submittedName>
        <fullName evidence="1">Uncharacterized protein</fullName>
    </submittedName>
</protein>